<feature type="transmembrane region" description="Helical" evidence="2">
    <location>
        <begin position="288"/>
        <end position="307"/>
    </location>
</feature>
<feature type="transmembrane region" description="Helical" evidence="2">
    <location>
        <begin position="356"/>
        <end position="377"/>
    </location>
</feature>
<gene>
    <name evidence="3" type="ORF">CHRIB12_LOCUS6078</name>
</gene>
<sequence length="562" mass="65372">MNDDIEAQEYNVYKKILDDLEAKNSCKIDENGLIKILENSNGIDEIQSLENLVHKLVNSKVEELPCHGSLRKLIDLRDEKLISEFFDYCAKLCIEEEKLELMCEVTILLQDFIDISFYKSPVSKLVKQLTYVKVPLKWCEINEYQSTNENLYGYKIHNPKIPKIDKFQTIPRHYATLCYSPFPGLFSYPDDSSFLNILFPHKLSPFAKFIITYPDEIFQANHGSSEIIDSPLFHAIVKFKWRTFARYHFFMIFFIYLAFFAFFIAAIETNSMPLLIISTIMGTFQSLCVFRYVTVFPAITAFMGIFIEPSNNLLILFRALSMIFLWIGAIEFLVAFKRIGIFIIAVAHICREVTWLFIYLALVILAASHGTVIYSSMLLDYNQVPMTDESYTKFQDLIKYSNSLNAYWSAFLSDYGSWPEGDKFIAIAKVAYSLFITVVILNLMIALVNNVYSDVLNRVNTEWSMVRAQIIVIIELATLTPADRQNKDYFPWTIFYKAFTEDVELWQKKLEDDDISVSRDQIQLLNKMADKMKDEINKIKDDDLNRTKMIDTLKELKQLFSK</sequence>
<keyword evidence="2" id="KW-0812">Transmembrane</keyword>
<dbReference type="PANTHER" id="PTHR10582">
    <property type="entry name" value="TRANSIENT RECEPTOR POTENTIAL ION CHANNEL PROTEIN"/>
    <property type="match status" value="1"/>
</dbReference>
<feature type="transmembrane region" description="Helical" evidence="2">
    <location>
        <begin position="247"/>
        <end position="267"/>
    </location>
</feature>
<evidence type="ECO:0000256" key="1">
    <source>
        <dbReference type="ARBA" id="ARBA00022737"/>
    </source>
</evidence>
<feature type="transmembrane region" description="Helical" evidence="2">
    <location>
        <begin position="313"/>
        <end position="336"/>
    </location>
</feature>
<evidence type="ECO:0008006" key="5">
    <source>
        <dbReference type="Google" id="ProtNLM"/>
    </source>
</evidence>
<feature type="transmembrane region" description="Helical" evidence="2">
    <location>
        <begin position="424"/>
        <end position="448"/>
    </location>
</feature>
<proteinExistence type="predicted"/>
<dbReference type="GO" id="GO:0005886">
    <property type="term" value="C:plasma membrane"/>
    <property type="evidence" value="ECO:0007669"/>
    <property type="project" value="TreeGrafter"/>
</dbReference>
<dbReference type="PANTHER" id="PTHR10582:SF2">
    <property type="entry name" value="INACTIVE"/>
    <property type="match status" value="1"/>
</dbReference>
<dbReference type="OrthoDB" id="2377581at2759"/>
<evidence type="ECO:0000313" key="4">
    <source>
        <dbReference type="Proteomes" id="UP000684084"/>
    </source>
</evidence>
<dbReference type="GO" id="GO:0005216">
    <property type="term" value="F:monoatomic ion channel activity"/>
    <property type="evidence" value="ECO:0007669"/>
    <property type="project" value="InterPro"/>
</dbReference>
<name>A0A915Z053_9GLOM</name>
<dbReference type="EMBL" id="CAGKOT010000009">
    <property type="protein sequence ID" value="CAB5355096.1"/>
    <property type="molecule type" value="Genomic_DNA"/>
</dbReference>
<dbReference type="InterPro" id="IPR024862">
    <property type="entry name" value="TRPV"/>
</dbReference>
<dbReference type="AlphaFoldDB" id="A0A915Z053"/>
<keyword evidence="1" id="KW-0677">Repeat</keyword>
<dbReference type="GO" id="GO:0098703">
    <property type="term" value="P:calcium ion import across plasma membrane"/>
    <property type="evidence" value="ECO:0007669"/>
    <property type="project" value="TreeGrafter"/>
</dbReference>
<keyword evidence="2" id="KW-0472">Membrane</keyword>
<accession>A0A915Z053</accession>
<reference evidence="3" key="1">
    <citation type="submission" date="2020-05" db="EMBL/GenBank/DDBJ databases">
        <authorList>
            <person name="Rincon C."/>
            <person name="Sanders R I."/>
            <person name="Robbins C."/>
            <person name="Chaturvedi A."/>
        </authorList>
    </citation>
    <scope>NUCLEOTIDE SEQUENCE</scope>
    <source>
        <strain evidence="3">CHB12</strain>
    </source>
</reference>
<evidence type="ECO:0000313" key="3">
    <source>
        <dbReference type="EMBL" id="CAB5355096.1"/>
    </source>
</evidence>
<evidence type="ECO:0000256" key="2">
    <source>
        <dbReference type="SAM" id="Phobius"/>
    </source>
</evidence>
<dbReference type="Proteomes" id="UP000684084">
    <property type="component" value="Unassembled WGS sequence"/>
</dbReference>
<comment type="caution">
    <text evidence="3">The sequence shown here is derived from an EMBL/GenBank/DDBJ whole genome shotgun (WGS) entry which is preliminary data.</text>
</comment>
<protein>
    <recommendedName>
        <fullName evidence="5">Ion transport domain-containing protein</fullName>
    </recommendedName>
</protein>
<keyword evidence="2" id="KW-1133">Transmembrane helix</keyword>
<dbReference type="VEuPathDB" id="FungiDB:RhiirFUN_013465"/>
<organism evidence="3 4">
    <name type="scientific">Rhizophagus irregularis</name>
    <dbReference type="NCBI Taxonomy" id="588596"/>
    <lineage>
        <taxon>Eukaryota</taxon>
        <taxon>Fungi</taxon>
        <taxon>Fungi incertae sedis</taxon>
        <taxon>Mucoromycota</taxon>
        <taxon>Glomeromycotina</taxon>
        <taxon>Glomeromycetes</taxon>
        <taxon>Glomerales</taxon>
        <taxon>Glomeraceae</taxon>
        <taxon>Rhizophagus</taxon>
    </lineage>
</organism>